<evidence type="ECO:0008006" key="3">
    <source>
        <dbReference type="Google" id="ProtNLM"/>
    </source>
</evidence>
<reference evidence="1 2" key="1">
    <citation type="submission" date="2024-02" db="EMBL/GenBank/DDBJ databases">
        <title>Deinococcus aluminii NBRC 112889.</title>
        <authorList>
            <person name="Ichikawa N."/>
            <person name="Katano-Makiyama Y."/>
            <person name="Hidaka K."/>
        </authorList>
    </citation>
    <scope>NUCLEOTIDE SEQUENCE [LARGE SCALE GENOMIC DNA]</scope>
    <source>
        <strain evidence="1 2">NBRC 112889</strain>
    </source>
</reference>
<protein>
    <recommendedName>
        <fullName evidence="3">Restriction endonuclease</fullName>
    </recommendedName>
</protein>
<accession>A0ABP9XHW9</accession>
<name>A0ABP9XHW9_9DEIO</name>
<evidence type="ECO:0000313" key="2">
    <source>
        <dbReference type="Proteomes" id="UP001404956"/>
    </source>
</evidence>
<comment type="caution">
    <text evidence="1">The sequence shown here is derived from an EMBL/GenBank/DDBJ whole genome shotgun (WGS) entry which is preliminary data.</text>
</comment>
<keyword evidence="2" id="KW-1185">Reference proteome</keyword>
<organism evidence="1 2">
    <name type="scientific">Deinococcus aluminii</name>
    <dbReference type="NCBI Taxonomy" id="1656885"/>
    <lineage>
        <taxon>Bacteria</taxon>
        <taxon>Thermotogati</taxon>
        <taxon>Deinococcota</taxon>
        <taxon>Deinococci</taxon>
        <taxon>Deinococcales</taxon>
        <taxon>Deinococcaceae</taxon>
        <taxon>Deinococcus</taxon>
    </lineage>
</organism>
<sequence>MASLIQLESAVLRLLRAVRTTGVLQLNNRSRERAFEAYVFSLCLEAVRRLNGTVEIRGILSGPNPNPIVFRGAPGVIYSQVQDFAYAFCTLNGKEFEIHVDVEFIGQSTASHEIDVSIIDHNSAERCRARLEYPRMSQYLIGAIECKFYSGNPGVTLARTFAGLVSDASTNRIEAFVFNRFSVEIAAFFSKVNSASCFENLSPLNPTDEEMFVNYIMNELRKWSRRKN</sequence>
<dbReference type="EMBL" id="BAABRV010000012">
    <property type="protein sequence ID" value="GAA5534932.1"/>
    <property type="molecule type" value="Genomic_DNA"/>
</dbReference>
<gene>
    <name evidence="1" type="ORF">Dalu01_03350</name>
</gene>
<evidence type="ECO:0000313" key="1">
    <source>
        <dbReference type="EMBL" id="GAA5534932.1"/>
    </source>
</evidence>
<dbReference type="Proteomes" id="UP001404956">
    <property type="component" value="Unassembled WGS sequence"/>
</dbReference>
<proteinExistence type="predicted"/>